<evidence type="ECO:0000313" key="3">
    <source>
        <dbReference type="Proteomes" id="UP001295684"/>
    </source>
</evidence>
<comment type="caution">
    <text evidence="2">The sequence shown here is derived from an EMBL/GenBank/DDBJ whole genome shotgun (WGS) entry which is preliminary data.</text>
</comment>
<dbReference type="Proteomes" id="UP001295684">
    <property type="component" value="Unassembled WGS sequence"/>
</dbReference>
<feature type="region of interest" description="Disordered" evidence="1">
    <location>
        <begin position="157"/>
        <end position="181"/>
    </location>
</feature>
<evidence type="ECO:0000313" key="2">
    <source>
        <dbReference type="EMBL" id="CAI2362362.1"/>
    </source>
</evidence>
<evidence type="ECO:0000256" key="1">
    <source>
        <dbReference type="SAM" id="MobiDB-lite"/>
    </source>
</evidence>
<organism evidence="2 3">
    <name type="scientific">Euplotes crassus</name>
    <dbReference type="NCBI Taxonomy" id="5936"/>
    <lineage>
        <taxon>Eukaryota</taxon>
        <taxon>Sar</taxon>
        <taxon>Alveolata</taxon>
        <taxon>Ciliophora</taxon>
        <taxon>Intramacronucleata</taxon>
        <taxon>Spirotrichea</taxon>
        <taxon>Hypotrichia</taxon>
        <taxon>Euplotida</taxon>
        <taxon>Euplotidae</taxon>
        <taxon>Moneuplotes</taxon>
    </lineage>
</organism>
<protein>
    <submittedName>
        <fullName evidence="2">Uncharacterized protein</fullName>
    </submittedName>
</protein>
<name>A0AAD1U824_EUPCR</name>
<sequence length="211" mass="24659">MITVKKNPRRILETRTCAIQEQIYLKFKSIHEGGELEAKEESKLNRRSADQLKSIDQNKLRFFSLHQQADNLNRDRERGRNINKNNKNQSKWVTLFTKYKELDNELGKFEDSLDCLKISYMIKILNCQVNYLLLQDPDYCASLKQNPQLAINFDEIYSSKSEDPPPPKVSPLPFPSRPPQDLSQQYLSARMLAYRTKTKTPKKPPEQTNLP</sequence>
<feature type="compositionally biased region" description="Pro residues" evidence="1">
    <location>
        <begin position="166"/>
        <end position="178"/>
    </location>
</feature>
<dbReference type="EMBL" id="CAMPGE010003527">
    <property type="protein sequence ID" value="CAI2362362.1"/>
    <property type="molecule type" value="Genomic_DNA"/>
</dbReference>
<dbReference type="AlphaFoldDB" id="A0AAD1U824"/>
<gene>
    <name evidence="2" type="ORF">ECRASSUSDP1_LOCUS3684</name>
</gene>
<proteinExistence type="predicted"/>
<accession>A0AAD1U824</accession>
<reference evidence="2" key="1">
    <citation type="submission" date="2023-07" db="EMBL/GenBank/DDBJ databases">
        <authorList>
            <consortium name="AG Swart"/>
            <person name="Singh M."/>
            <person name="Singh A."/>
            <person name="Seah K."/>
            <person name="Emmerich C."/>
        </authorList>
    </citation>
    <scope>NUCLEOTIDE SEQUENCE</scope>
    <source>
        <strain evidence="2">DP1</strain>
    </source>
</reference>
<keyword evidence="3" id="KW-1185">Reference proteome</keyword>